<protein>
    <submittedName>
        <fullName evidence="2">DUF349 domain-containing protein</fullName>
    </submittedName>
</protein>
<accession>A0ABT0GJ01</accession>
<gene>
    <name evidence="2" type="ORF">M0G41_12645</name>
</gene>
<feature type="region of interest" description="Disordered" evidence="1">
    <location>
        <begin position="258"/>
        <end position="285"/>
    </location>
</feature>
<keyword evidence="3" id="KW-1185">Reference proteome</keyword>
<evidence type="ECO:0000313" key="3">
    <source>
        <dbReference type="Proteomes" id="UP001431449"/>
    </source>
</evidence>
<name>A0ABT0GJ01_9GAMM</name>
<dbReference type="InterPro" id="IPR007139">
    <property type="entry name" value="DUF349"/>
</dbReference>
<reference evidence="2" key="1">
    <citation type="submission" date="2022-04" db="EMBL/GenBank/DDBJ databases">
        <title>Lysobacter sp. CAU 1642 isolated from sea sand.</title>
        <authorList>
            <person name="Kim W."/>
        </authorList>
    </citation>
    <scope>NUCLEOTIDE SEQUENCE</scope>
    <source>
        <strain evidence="2">CAU 1642</strain>
    </source>
</reference>
<comment type="caution">
    <text evidence="2">The sequence shown here is derived from an EMBL/GenBank/DDBJ whole genome shotgun (WGS) entry which is preliminary data.</text>
</comment>
<organism evidence="2 3">
    <name type="scientific">Pseudomarimonas salicorniae</name>
    <dbReference type="NCBI Taxonomy" id="2933270"/>
    <lineage>
        <taxon>Bacteria</taxon>
        <taxon>Pseudomonadati</taxon>
        <taxon>Pseudomonadota</taxon>
        <taxon>Gammaproteobacteria</taxon>
        <taxon>Lysobacterales</taxon>
        <taxon>Lysobacteraceae</taxon>
        <taxon>Pseudomarimonas</taxon>
    </lineage>
</organism>
<dbReference type="Pfam" id="PF03993">
    <property type="entry name" value="DUF349"/>
    <property type="match status" value="1"/>
</dbReference>
<dbReference type="Proteomes" id="UP001431449">
    <property type="component" value="Unassembled WGS sequence"/>
</dbReference>
<proteinExistence type="predicted"/>
<evidence type="ECO:0000313" key="2">
    <source>
        <dbReference type="EMBL" id="MCK7594516.1"/>
    </source>
</evidence>
<dbReference type="EMBL" id="JALNMH010000010">
    <property type="protein sequence ID" value="MCK7594516.1"/>
    <property type="molecule type" value="Genomic_DNA"/>
</dbReference>
<sequence>MKLFGLLRKPEWEHANPERRARAVARSDEPALTAKLPELAQADPAPAVRIAALARVDDLSLLERRLRGEREPDVAAAARSRLNELLGGKQPAEGAEALVGQLLDDPLLQTLAGSAATAGIRRAALERIDKPGLWLERCQVDPDPALRRWALERIDDPDALARIAESVRKRDKRLARAAREKFEALGVAAGDPAALRRRALELGEQFGQLSRQLPDDRDARQQALLADWAALRPRVDADLQRRIDGAAAMAEAALAGARGDLVRTAPPQPDNADEPESPATTANTAPDPAAQLRALAERLPPAEQGDALAVLDRLEAELAALSPTPPAGEVRAVLEQIHARRRDIRQREAAVQRAEQAEAWKEASRAFEAALDAGHPGPAREARERCAPLATTPAQHRELTGLDARLAELERWQRWSGSKARQRLCDEAAELAGSGLHPDALATRLRELQEEWARLDTIDGDAAPGPEHGLTRRFRALCGRAIAPARAYFAKRESLRRERAESVDELLARSEALPEGEALRALRQDIAGALRDLDSVPPAQRGEYGRRLRERLQAIDAAQATAREAAVLDKRRLLARLRRDLGAAEPAARIGLAKSAQSEWKRLPRGTREQENALWSELRELVDPLFAGERERSAEREAQQAAQRQAAQAILDELAALVDAEPERLLHAPAHLEQLQARWRALPLEAEAPARPARGGRPMPRRAAQHPMQARFDRLQAQLEAAMAAAERQREAVTIEALCEAGALLDARDAASSGAEREGLQAQLEALPLAGEDRSALCARLEGDSLDALDGQEVERLVVGAELYASADSPAESATLRREAQMQRLAAKLEGGTEAPAEQQLRQLLRELQGRPLQRPDTRAEAIRRWRRAWDALTTGGAGRAP</sequence>
<dbReference type="RefSeq" id="WP_248209936.1">
    <property type="nucleotide sequence ID" value="NZ_JALNMH010000010.1"/>
</dbReference>
<evidence type="ECO:0000256" key="1">
    <source>
        <dbReference type="SAM" id="MobiDB-lite"/>
    </source>
</evidence>